<evidence type="ECO:0000313" key="1">
    <source>
        <dbReference type="EMBL" id="UUC46200.1"/>
    </source>
</evidence>
<gene>
    <name evidence="1" type="ORF">NOX80_03100</name>
</gene>
<dbReference type="EMBL" id="CP101751">
    <property type="protein sequence ID" value="UUC46200.1"/>
    <property type="molecule type" value="Genomic_DNA"/>
</dbReference>
<dbReference type="RefSeq" id="WP_256551869.1">
    <property type="nucleotide sequence ID" value="NZ_CP101751.1"/>
</dbReference>
<accession>A0ABY5ITN4</accession>
<dbReference type="InterPro" id="IPR058238">
    <property type="entry name" value="Lant_leader_dom"/>
</dbReference>
<organism evidence="1 2">
    <name type="scientific">Flavobacterium cerinum</name>
    <dbReference type="NCBI Taxonomy" id="2502784"/>
    <lineage>
        <taxon>Bacteria</taxon>
        <taxon>Pseudomonadati</taxon>
        <taxon>Bacteroidota</taxon>
        <taxon>Flavobacteriia</taxon>
        <taxon>Flavobacteriales</taxon>
        <taxon>Flavobacteriaceae</taxon>
        <taxon>Flavobacterium</taxon>
    </lineage>
</organism>
<proteinExistence type="predicted"/>
<name>A0ABY5ITN4_9FLAO</name>
<sequence length="50" mass="5549">MKATNLQEKLAFTKSVLVELNDVHLNEINGGTSTYVPISIFTRMIADVIL</sequence>
<evidence type="ECO:0000313" key="2">
    <source>
        <dbReference type="Proteomes" id="UP001059844"/>
    </source>
</evidence>
<keyword evidence="2" id="KW-1185">Reference proteome</keyword>
<dbReference type="NCBIfam" id="NF038153">
    <property type="entry name" value="lant_leader_L1a"/>
    <property type="match status" value="1"/>
</dbReference>
<reference evidence="1" key="1">
    <citation type="submission" date="2022-07" db="EMBL/GenBank/DDBJ databases">
        <title>Isolation, identification, and degradation of a PFOSA degrading strain from sewage treatment plant.</title>
        <authorList>
            <person name="Zhang L."/>
            <person name="Huo Y."/>
        </authorList>
    </citation>
    <scope>NUCLEOTIDE SEQUENCE</scope>
    <source>
        <strain evidence="1">C1</strain>
    </source>
</reference>
<protein>
    <submittedName>
        <fullName evidence="1">Class I lanthipeptide</fullName>
    </submittedName>
</protein>
<dbReference type="Proteomes" id="UP001059844">
    <property type="component" value="Chromosome"/>
</dbReference>